<evidence type="ECO:0000256" key="8">
    <source>
        <dbReference type="RuleBase" id="RU366003"/>
    </source>
</evidence>
<protein>
    <recommendedName>
        <fullName evidence="3 8">Histidinol-phosphatase</fullName>
        <shortName evidence="8">HolPase</shortName>
        <ecNumber evidence="3 8">3.1.3.15</ecNumber>
    </recommendedName>
</protein>
<dbReference type="AlphaFoldDB" id="A0A1Y0HPM2"/>
<dbReference type="InterPro" id="IPR016195">
    <property type="entry name" value="Pol/histidinol_Pase-like"/>
</dbReference>
<evidence type="ECO:0000256" key="4">
    <source>
        <dbReference type="ARBA" id="ARBA00022605"/>
    </source>
</evidence>
<comment type="similarity">
    <text evidence="2 8">Belongs to the PHP hydrolase family. HisK subfamily.</text>
</comment>
<dbReference type="PANTHER" id="PTHR21039:SF0">
    <property type="entry name" value="HISTIDINOL-PHOSPHATASE"/>
    <property type="match status" value="1"/>
</dbReference>
<evidence type="ECO:0000256" key="1">
    <source>
        <dbReference type="ARBA" id="ARBA00004970"/>
    </source>
</evidence>
<keyword evidence="6 8" id="KW-0368">Histidine biosynthesis</keyword>
<dbReference type="GO" id="GO:0005737">
    <property type="term" value="C:cytoplasm"/>
    <property type="evidence" value="ECO:0007669"/>
    <property type="project" value="TreeGrafter"/>
</dbReference>
<evidence type="ECO:0000256" key="7">
    <source>
        <dbReference type="ARBA" id="ARBA00049158"/>
    </source>
</evidence>
<evidence type="ECO:0000313" key="10">
    <source>
        <dbReference type="EMBL" id="ARU49285.1"/>
    </source>
</evidence>
<dbReference type="CDD" id="cd12110">
    <property type="entry name" value="PHP_HisPPase_Hisj_like"/>
    <property type="match status" value="1"/>
</dbReference>
<dbReference type="GO" id="GO:0004401">
    <property type="term" value="F:histidinol-phosphatase activity"/>
    <property type="evidence" value="ECO:0007669"/>
    <property type="project" value="UniProtKB-UniRule"/>
</dbReference>
<dbReference type="InterPro" id="IPR004013">
    <property type="entry name" value="PHP_dom"/>
</dbReference>
<dbReference type="RefSeq" id="WP_087439065.1">
    <property type="nucleotide sequence ID" value="NZ_CP021416.1"/>
</dbReference>
<dbReference type="PANTHER" id="PTHR21039">
    <property type="entry name" value="HISTIDINOL PHOSPHATASE-RELATED"/>
    <property type="match status" value="1"/>
</dbReference>
<dbReference type="InterPro" id="IPR010140">
    <property type="entry name" value="Histidinol_P_phosphatase_HisJ"/>
</dbReference>
<sequence length="259" mass="29949">MLIDLHNHTPLCNHAEGSIEEFVQAALLQKIDVFGFSDHAPMGFDEDYRMSFSQMANYERDVLHVKEKYQDQIKILLAYEVDFLQGYIDERVLQRNVDYFIGSVHYLGSWGFDNPEFIGEYRTQNIDEVWERYFAAITDMAKSGLFDIVGHLDLIKVFNYLPKKDVRMIAKEAIKAIKKANMAIELNAAGFRKPVGEQYPSHPLLELIAEHDIPITFGSDAHTIDHIGFLQDELRVIAKNYGYKKCATYESRDRILVNF</sequence>
<evidence type="ECO:0000256" key="5">
    <source>
        <dbReference type="ARBA" id="ARBA00022801"/>
    </source>
</evidence>
<feature type="domain" description="PHP" evidence="9">
    <location>
        <begin position="4"/>
        <end position="188"/>
    </location>
</feature>
<comment type="pathway">
    <text evidence="1 8">Amino-acid biosynthesis; L-histidine biosynthesis; L-histidine from 5-phospho-alpha-D-ribose 1-diphosphate: step 8/9.</text>
</comment>
<evidence type="ECO:0000256" key="3">
    <source>
        <dbReference type="ARBA" id="ARBA00013085"/>
    </source>
</evidence>
<proteinExistence type="inferred from homology"/>
<dbReference type="GO" id="GO:0000105">
    <property type="term" value="P:L-histidine biosynthetic process"/>
    <property type="evidence" value="ECO:0007669"/>
    <property type="project" value="UniProtKB-UniRule"/>
</dbReference>
<dbReference type="NCBIfam" id="TIGR01856">
    <property type="entry name" value="hisJ_fam"/>
    <property type="match status" value="1"/>
</dbReference>
<keyword evidence="4 8" id="KW-0028">Amino-acid biosynthesis</keyword>
<dbReference type="Proteomes" id="UP000196005">
    <property type="component" value="Chromosome"/>
</dbReference>
<dbReference type="EMBL" id="CP021416">
    <property type="protein sequence ID" value="ARU49285.1"/>
    <property type="molecule type" value="Genomic_DNA"/>
</dbReference>
<evidence type="ECO:0000256" key="2">
    <source>
        <dbReference type="ARBA" id="ARBA00009152"/>
    </source>
</evidence>
<dbReference type="Gene3D" id="3.20.20.140">
    <property type="entry name" value="Metal-dependent hydrolases"/>
    <property type="match status" value="1"/>
</dbReference>
<reference evidence="11" key="1">
    <citation type="submission" date="2017-05" db="EMBL/GenBank/DDBJ databases">
        <title>Dechlorination kinetics govern the competition between two new strains of the genus Sulfurospirillum.</title>
        <authorList>
            <person name="Buttet G.F."/>
            <person name="Murray A.M."/>
            <person name="Goris T."/>
            <person name="Burion M."/>
            <person name="Lin B."/>
            <person name="Rolle M."/>
            <person name="Maillard J."/>
        </authorList>
    </citation>
    <scope>NUCLEOTIDE SEQUENCE [LARGE SCALE GENOMIC DNA]</scope>
    <source>
        <strain evidence="11">SL2-1</strain>
    </source>
</reference>
<dbReference type="SUPFAM" id="SSF89550">
    <property type="entry name" value="PHP domain-like"/>
    <property type="match status" value="1"/>
</dbReference>
<dbReference type="UniPathway" id="UPA00031">
    <property type="reaction ID" value="UER00013"/>
</dbReference>
<dbReference type="EC" id="3.1.3.15" evidence="3 8"/>
<organism evidence="10 11">
    <name type="scientific">Sulfurospirillum diekertiae</name>
    <dbReference type="NCBI Taxonomy" id="1854492"/>
    <lineage>
        <taxon>Bacteria</taxon>
        <taxon>Pseudomonadati</taxon>
        <taxon>Campylobacterota</taxon>
        <taxon>Epsilonproteobacteria</taxon>
        <taxon>Campylobacterales</taxon>
        <taxon>Sulfurospirillaceae</taxon>
        <taxon>Sulfurospirillum</taxon>
    </lineage>
</organism>
<name>A0A1Y0HPM2_9BACT</name>
<accession>A0A1Y0HPM2</accession>
<dbReference type="KEGG" id="suls:Sdiek1_2126"/>
<keyword evidence="11" id="KW-1185">Reference proteome</keyword>
<evidence type="ECO:0000256" key="6">
    <source>
        <dbReference type="ARBA" id="ARBA00023102"/>
    </source>
</evidence>
<dbReference type="Pfam" id="PF02811">
    <property type="entry name" value="PHP"/>
    <property type="match status" value="1"/>
</dbReference>
<evidence type="ECO:0000259" key="9">
    <source>
        <dbReference type="Pfam" id="PF02811"/>
    </source>
</evidence>
<dbReference type="OrthoDB" id="9775255at2"/>
<keyword evidence="5 8" id="KW-0378">Hydrolase</keyword>
<evidence type="ECO:0000313" key="11">
    <source>
        <dbReference type="Proteomes" id="UP000196005"/>
    </source>
</evidence>
<dbReference type="NCBIfam" id="NF005596">
    <property type="entry name" value="PRK07328.1"/>
    <property type="match status" value="1"/>
</dbReference>
<comment type="catalytic activity">
    <reaction evidence="7 8">
        <text>L-histidinol phosphate + H2O = L-histidinol + phosphate</text>
        <dbReference type="Rhea" id="RHEA:14465"/>
        <dbReference type="ChEBI" id="CHEBI:15377"/>
        <dbReference type="ChEBI" id="CHEBI:43474"/>
        <dbReference type="ChEBI" id="CHEBI:57699"/>
        <dbReference type="ChEBI" id="CHEBI:57980"/>
        <dbReference type="EC" id="3.1.3.15"/>
    </reaction>
</comment>
<gene>
    <name evidence="10" type="ORF">Sdiek1_2126</name>
</gene>